<dbReference type="AlphaFoldDB" id="A0AAU8D9I3"/>
<evidence type="ECO:0008006" key="3">
    <source>
        <dbReference type="Google" id="ProtNLM"/>
    </source>
</evidence>
<sequence>MAKQVSSSSAPPPFDLTALPCPATILLRSAAANMFCRGVPTSTSNSVGSGVKVLSPSPSISTQLKHRL</sequence>
<organism evidence="2">
    <name type="scientific">Mesorhizobium sp. WSM2239</name>
    <dbReference type="NCBI Taxonomy" id="3228852"/>
    <lineage>
        <taxon>Bacteria</taxon>
        <taxon>Pseudomonadati</taxon>
        <taxon>Pseudomonadota</taxon>
        <taxon>Alphaproteobacteria</taxon>
        <taxon>Hyphomicrobiales</taxon>
        <taxon>Phyllobacteriaceae</taxon>
        <taxon>Mesorhizobium</taxon>
    </lineage>
</organism>
<protein>
    <recommendedName>
        <fullName evidence="3">Lytic murein transglycosylase</fullName>
    </recommendedName>
</protein>
<reference evidence="2" key="1">
    <citation type="submission" date="2024-06" db="EMBL/GenBank/DDBJ databases">
        <title>Mesorhizobium karijinii sp. nov., a symbiont of the iconic Swainsona formosa from arid Australia.</title>
        <authorList>
            <person name="Hill Y.J."/>
            <person name="Watkin E.L.J."/>
            <person name="O'Hara G.W."/>
            <person name="Terpolilli J."/>
            <person name="Tye M.L."/>
            <person name="Kohlmeier M.G."/>
        </authorList>
    </citation>
    <scope>NUCLEOTIDE SEQUENCE</scope>
    <source>
        <strain evidence="2">WSM2239</strain>
    </source>
</reference>
<evidence type="ECO:0000256" key="1">
    <source>
        <dbReference type="SAM" id="MobiDB-lite"/>
    </source>
</evidence>
<name>A0AAU8D9I3_9HYPH</name>
<evidence type="ECO:0000313" key="2">
    <source>
        <dbReference type="EMBL" id="XCG54727.1"/>
    </source>
</evidence>
<feature type="compositionally biased region" description="Polar residues" evidence="1">
    <location>
        <begin position="56"/>
        <end position="68"/>
    </location>
</feature>
<feature type="region of interest" description="Disordered" evidence="1">
    <location>
        <begin position="42"/>
        <end position="68"/>
    </location>
</feature>
<gene>
    <name evidence="2" type="ORF">ABVK49_25725</name>
</gene>
<proteinExistence type="predicted"/>
<dbReference type="EMBL" id="CP159249">
    <property type="protein sequence ID" value="XCG54727.1"/>
    <property type="molecule type" value="Genomic_DNA"/>
</dbReference>
<accession>A0AAU8D9I3</accession>